<sequence>MRYTAPLTAAQAEQLGNDVGVIIGFAANAISHLRGDTITEQLMRTLASSAAIDVTAARYLKALEEGHRPGDAAAKAGTALIHDWANAVLETRDRLNQQHTGQDKEAAQ</sequence>
<dbReference type="RefSeq" id="WP_189957764.1">
    <property type="nucleotide sequence ID" value="NZ_BMVG01000028.1"/>
</dbReference>
<reference evidence="1" key="1">
    <citation type="journal article" date="2014" name="Int. J. Syst. Evol. Microbiol.">
        <title>Complete genome sequence of Corynebacterium casei LMG S-19264T (=DSM 44701T), isolated from a smear-ripened cheese.</title>
        <authorList>
            <consortium name="US DOE Joint Genome Institute (JGI-PGF)"/>
            <person name="Walter F."/>
            <person name="Albersmeier A."/>
            <person name="Kalinowski J."/>
            <person name="Ruckert C."/>
        </authorList>
    </citation>
    <scope>NUCLEOTIDE SEQUENCE</scope>
    <source>
        <strain evidence="1">JCM 4714</strain>
    </source>
</reference>
<proteinExistence type="predicted"/>
<dbReference type="EMBL" id="BMVG01000028">
    <property type="protein sequence ID" value="GHE11459.1"/>
    <property type="molecule type" value="Genomic_DNA"/>
</dbReference>
<comment type="caution">
    <text evidence="1">The sequence shown here is derived from an EMBL/GenBank/DDBJ whole genome shotgun (WGS) entry which is preliminary data.</text>
</comment>
<gene>
    <name evidence="1" type="ORF">GCM10010339_71410</name>
</gene>
<evidence type="ECO:0000313" key="1">
    <source>
        <dbReference type="EMBL" id="GHE11459.1"/>
    </source>
</evidence>
<dbReference type="Proteomes" id="UP000655443">
    <property type="component" value="Unassembled WGS sequence"/>
</dbReference>
<keyword evidence="2" id="KW-1185">Reference proteome</keyword>
<evidence type="ECO:0000313" key="2">
    <source>
        <dbReference type="Proteomes" id="UP000655443"/>
    </source>
</evidence>
<accession>A0A918YQC6</accession>
<dbReference type="AlphaFoldDB" id="A0A918YQC6"/>
<protein>
    <submittedName>
        <fullName evidence="1">Uncharacterized protein</fullName>
    </submittedName>
</protein>
<name>A0A918YQC6_9ACTN</name>
<reference evidence="1" key="2">
    <citation type="submission" date="2020-09" db="EMBL/GenBank/DDBJ databases">
        <authorList>
            <person name="Sun Q."/>
            <person name="Ohkuma M."/>
        </authorList>
    </citation>
    <scope>NUCLEOTIDE SEQUENCE</scope>
    <source>
        <strain evidence="1">JCM 4714</strain>
    </source>
</reference>
<organism evidence="1 2">
    <name type="scientific">Streptomyces alanosinicus</name>
    <dbReference type="NCBI Taxonomy" id="68171"/>
    <lineage>
        <taxon>Bacteria</taxon>
        <taxon>Bacillati</taxon>
        <taxon>Actinomycetota</taxon>
        <taxon>Actinomycetes</taxon>
        <taxon>Kitasatosporales</taxon>
        <taxon>Streptomycetaceae</taxon>
        <taxon>Streptomyces</taxon>
    </lineage>
</organism>